<dbReference type="InterPro" id="IPR016187">
    <property type="entry name" value="CTDL_fold"/>
</dbReference>
<dbReference type="VEuPathDB" id="VectorBase:BGLAX_043829"/>
<dbReference type="InterPro" id="IPR001304">
    <property type="entry name" value="C-type_lectin-like"/>
</dbReference>
<feature type="region of interest" description="Disordered" evidence="1">
    <location>
        <begin position="242"/>
        <end position="261"/>
    </location>
</feature>
<dbReference type="VEuPathDB" id="VectorBase:BGLAX_033073"/>
<dbReference type="SUPFAM" id="SSF56436">
    <property type="entry name" value="C-type lectin-like"/>
    <property type="match status" value="1"/>
</dbReference>
<organism evidence="4 5">
    <name type="scientific">Biomphalaria glabrata</name>
    <name type="common">Bloodfluke planorb</name>
    <name type="synonym">Freshwater snail</name>
    <dbReference type="NCBI Taxonomy" id="6526"/>
    <lineage>
        <taxon>Eukaryota</taxon>
        <taxon>Metazoa</taxon>
        <taxon>Spiralia</taxon>
        <taxon>Lophotrochozoa</taxon>
        <taxon>Mollusca</taxon>
        <taxon>Gastropoda</taxon>
        <taxon>Heterobranchia</taxon>
        <taxon>Euthyneura</taxon>
        <taxon>Panpulmonata</taxon>
        <taxon>Hygrophila</taxon>
        <taxon>Lymnaeoidea</taxon>
        <taxon>Planorbidae</taxon>
        <taxon>Biomphalaria</taxon>
    </lineage>
</organism>
<keyword evidence="2" id="KW-0732">Signal</keyword>
<evidence type="ECO:0000259" key="3">
    <source>
        <dbReference type="PROSITE" id="PS50041"/>
    </source>
</evidence>
<dbReference type="CDD" id="cd00037">
    <property type="entry name" value="CLECT"/>
    <property type="match status" value="1"/>
</dbReference>
<dbReference type="VEuPathDB" id="VectorBase:BGLB022058"/>
<feature type="domain" description="C-type lectin" evidence="3">
    <location>
        <begin position="49"/>
        <end position="161"/>
    </location>
</feature>
<dbReference type="SMART" id="SM00034">
    <property type="entry name" value="CLECT"/>
    <property type="match status" value="1"/>
</dbReference>
<sequence>MWIASVINDKMTTTALRLYILLLSLTLPVKIIQVFGQTENCPTEKDIISHGKCYTFLKQNVTWHQAKAACESSSMSLAEFENKDEASFVVQNLVEDYWIGVYDLNNEHTTYAWLSNNKTADIDYWYILPAYGENMCVSITWASGPSADTTSCDVEQFFICMSPLQNNSASTTEISSITTASTTETTSITTSTTETPSSTTTYITEAPSSTTIYITAAPSSTTTYITASPSSTTTYITEAPSITTTSTTETPPITTTSTNETPPITTISTIKTTSSTTISSTERSSITASVTETATYKPTTATKTVFIFRCSNSSILEANFSVLTVLVFLLFI</sequence>
<dbReference type="InterPro" id="IPR050111">
    <property type="entry name" value="C-type_lectin/snaclec_domain"/>
</dbReference>
<feature type="chain" id="PRO_5011976792" description="C-type lectin domain-containing protein" evidence="2">
    <location>
        <begin position="37"/>
        <end position="332"/>
    </location>
</feature>
<protein>
    <recommendedName>
        <fullName evidence="3">C-type lectin domain-containing protein</fullName>
    </recommendedName>
</protein>
<evidence type="ECO:0000313" key="4">
    <source>
        <dbReference type="EnsemblMetazoa" id="BGLB022058-PA"/>
    </source>
</evidence>
<dbReference type="OrthoDB" id="6153286at2759"/>
<name>A0A2C9KPC7_BIOGL</name>
<dbReference type="PROSITE" id="PS50041">
    <property type="entry name" value="C_TYPE_LECTIN_2"/>
    <property type="match status" value="1"/>
</dbReference>
<dbReference type="Gene3D" id="3.10.100.10">
    <property type="entry name" value="Mannose-Binding Protein A, subunit A"/>
    <property type="match status" value="1"/>
</dbReference>
<dbReference type="InterPro" id="IPR016186">
    <property type="entry name" value="C-type_lectin-like/link_sf"/>
</dbReference>
<dbReference type="Pfam" id="PF00059">
    <property type="entry name" value="Lectin_C"/>
    <property type="match status" value="1"/>
</dbReference>
<proteinExistence type="predicted"/>
<evidence type="ECO:0000313" key="5">
    <source>
        <dbReference type="Proteomes" id="UP000076420"/>
    </source>
</evidence>
<reference evidence="4" key="1">
    <citation type="submission" date="2020-05" db="UniProtKB">
        <authorList>
            <consortium name="EnsemblMetazoa"/>
        </authorList>
    </citation>
    <scope>IDENTIFICATION</scope>
    <source>
        <strain evidence="4">BB02</strain>
    </source>
</reference>
<dbReference type="KEGG" id="bgt:106061729"/>
<dbReference type="EnsemblMetazoa" id="BGLB022058-RA">
    <property type="protein sequence ID" value="BGLB022058-PA"/>
    <property type="gene ID" value="BGLB022058"/>
</dbReference>
<evidence type="ECO:0000256" key="1">
    <source>
        <dbReference type="SAM" id="MobiDB-lite"/>
    </source>
</evidence>
<dbReference type="AlphaFoldDB" id="A0A2C9KPC7"/>
<dbReference type="Proteomes" id="UP000076420">
    <property type="component" value="Unassembled WGS sequence"/>
</dbReference>
<feature type="signal peptide" evidence="2">
    <location>
        <begin position="1"/>
        <end position="36"/>
    </location>
</feature>
<gene>
    <name evidence="4" type="primary">106061729</name>
</gene>
<dbReference type="PANTHER" id="PTHR22803">
    <property type="entry name" value="MANNOSE, PHOSPHOLIPASE, LECTIN RECEPTOR RELATED"/>
    <property type="match status" value="1"/>
</dbReference>
<evidence type="ECO:0000256" key="2">
    <source>
        <dbReference type="SAM" id="SignalP"/>
    </source>
</evidence>
<accession>A0A2C9KPC7</accession>